<proteinExistence type="predicted"/>
<name>A0A0A8YM43_ARUDO</name>
<evidence type="ECO:0000313" key="1">
    <source>
        <dbReference type="EMBL" id="JAD26618.1"/>
    </source>
</evidence>
<reference evidence="1" key="1">
    <citation type="submission" date="2014-09" db="EMBL/GenBank/DDBJ databases">
        <authorList>
            <person name="Magalhaes I.L.F."/>
            <person name="Oliveira U."/>
            <person name="Santos F.R."/>
            <person name="Vidigal T.H.D.A."/>
            <person name="Brescovit A.D."/>
            <person name="Santos A.J."/>
        </authorList>
    </citation>
    <scope>NUCLEOTIDE SEQUENCE</scope>
    <source>
        <tissue evidence="1">Shoot tissue taken approximately 20 cm above the soil surface</tissue>
    </source>
</reference>
<reference evidence="1" key="2">
    <citation type="journal article" date="2015" name="Data Brief">
        <title>Shoot transcriptome of the giant reed, Arundo donax.</title>
        <authorList>
            <person name="Barrero R.A."/>
            <person name="Guerrero F.D."/>
            <person name="Moolhuijzen P."/>
            <person name="Goolsby J.A."/>
            <person name="Tidwell J."/>
            <person name="Bellgard S.E."/>
            <person name="Bellgard M.I."/>
        </authorList>
    </citation>
    <scope>NUCLEOTIDE SEQUENCE</scope>
    <source>
        <tissue evidence="1">Shoot tissue taken approximately 20 cm above the soil surface</tissue>
    </source>
</reference>
<organism evidence="1">
    <name type="scientific">Arundo donax</name>
    <name type="common">Giant reed</name>
    <name type="synonym">Donax arundinaceus</name>
    <dbReference type="NCBI Taxonomy" id="35708"/>
    <lineage>
        <taxon>Eukaryota</taxon>
        <taxon>Viridiplantae</taxon>
        <taxon>Streptophyta</taxon>
        <taxon>Embryophyta</taxon>
        <taxon>Tracheophyta</taxon>
        <taxon>Spermatophyta</taxon>
        <taxon>Magnoliopsida</taxon>
        <taxon>Liliopsida</taxon>
        <taxon>Poales</taxon>
        <taxon>Poaceae</taxon>
        <taxon>PACMAD clade</taxon>
        <taxon>Arundinoideae</taxon>
        <taxon>Arundineae</taxon>
        <taxon>Arundo</taxon>
    </lineage>
</organism>
<dbReference type="EMBL" id="GBRH01271277">
    <property type="protein sequence ID" value="JAD26618.1"/>
    <property type="molecule type" value="Transcribed_RNA"/>
</dbReference>
<protein>
    <submittedName>
        <fullName evidence="1">Uncharacterized protein</fullName>
    </submittedName>
</protein>
<dbReference type="AlphaFoldDB" id="A0A0A8YM43"/>
<sequence>MVSEICKPSVYVSKHLIISYDAILSSWFCRFSFMNHKECMATLSSASIVVVAGDILFPICMV</sequence>
<accession>A0A0A8YM43</accession>